<evidence type="ECO:0000313" key="1">
    <source>
        <dbReference type="EMBL" id="KAL2815820.1"/>
    </source>
</evidence>
<comment type="caution">
    <text evidence="1">The sequence shown here is derived from an EMBL/GenBank/DDBJ whole genome shotgun (WGS) entry which is preliminary data.</text>
</comment>
<evidence type="ECO:0000313" key="2">
    <source>
        <dbReference type="Proteomes" id="UP001610335"/>
    </source>
</evidence>
<keyword evidence="2" id="KW-1185">Reference proteome</keyword>
<gene>
    <name evidence="1" type="ORF">BDW59DRAFT_12953</name>
</gene>
<organism evidence="1 2">
    <name type="scientific">Aspergillus cavernicola</name>
    <dbReference type="NCBI Taxonomy" id="176166"/>
    <lineage>
        <taxon>Eukaryota</taxon>
        <taxon>Fungi</taxon>
        <taxon>Dikarya</taxon>
        <taxon>Ascomycota</taxon>
        <taxon>Pezizomycotina</taxon>
        <taxon>Eurotiomycetes</taxon>
        <taxon>Eurotiomycetidae</taxon>
        <taxon>Eurotiales</taxon>
        <taxon>Aspergillaceae</taxon>
        <taxon>Aspergillus</taxon>
        <taxon>Aspergillus subgen. Nidulantes</taxon>
    </lineage>
</organism>
<protein>
    <submittedName>
        <fullName evidence="1">Uncharacterized protein</fullName>
    </submittedName>
</protein>
<proteinExistence type="predicted"/>
<dbReference type="EMBL" id="JBFXLS010000108">
    <property type="protein sequence ID" value="KAL2815820.1"/>
    <property type="molecule type" value="Genomic_DNA"/>
</dbReference>
<reference evidence="1 2" key="1">
    <citation type="submission" date="2024-07" db="EMBL/GenBank/DDBJ databases">
        <title>Section-level genome sequencing and comparative genomics of Aspergillus sections Usti and Cavernicolus.</title>
        <authorList>
            <consortium name="Lawrence Berkeley National Laboratory"/>
            <person name="Nybo J.L."/>
            <person name="Vesth T.C."/>
            <person name="Theobald S."/>
            <person name="Frisvad J.C."/>
            <person name="Larsen T.O."/>
            <person name="Kjaerboelling I."/>
            <person name="Rothschild-Mancinelli K."/>
            <person name="Lyhne E.K."/>
            <person name="Kogle M.E."/>
            <person name="Barry K."/>
            <person name="Clum A."/>
            <person name="Na H."/>
            <person name="Ledsgaard L."/>
            <person name="Lin J."/>
            <person name="Lipzen A."/>
            <person name="Kuo A."/>
            <person name="Riley R."/>
            <person name="Mondo S."/>
            <person name="LaButti K."/>
            <person name="Haridas S."/>
            <person name="Pangalinan J."/>
            <person name="Salamov A.A."/>
            <person name="Simmons B.A."/>
            <person name="Magnuson J.K."/>
            <person name="Chen J."/>
            <person name="Drula E."/>
            <person name="Henrissat B."/>
            <person name="Wiebenga A."/>
            <person name="Lubbers R.J."/>
            <person name="Gomes A.C."/>
            <person name="Makela M.R."/>
            <person name="Stajich J."/>
            <person name="Grigoriev I.V."/>
            <person name="Mortensen U.H."/>
            <person name="De vries R.P."/>
            <person name="Baker S.E."/>
            <person name="Andersen M.R."/>
        </authorList>
    </citation>
    <scope>NUCLEOTIDE SEQUENCE [LARGE SCALE GENOMIC DNA]</scope>
    <source>
        <strain evidence="1 2">CBS 600.67</strain>
    </source>
</reference>
<accession>A0ABR4HKI0</accession>
<sequence>MSSRLHHPHGWGGGVCLFGSLSGVGSLSSLLWTCAGIGCTHSGVIKVRCSDTSAGYWKGRVELQMEAPTWNPHAVPIFIGMTIYIHEFVGDLDLKRE</sequence>
<dbReference type="Proteomes" id="UP001610335">
    <property type="component" value="Unassembled WGS sequence"/>
</dbReference>
<name>A0ABR4HKI0_9EURO</name>